<accession>A0A317ZHC5</accession>
<feature type="region of interest" description="Disordered" evidence="1">
    <location>
        <begin position="150"/>
        <end position="178"/>
    </location>
</feature>
<dbReference type="Pfam" id="PF02065">
    <property type="entry name" value="Melibiase"/>
    <property type="match status" value="1"/>
</dbReference>
<dbReference type="AlphaFoldDB" id="A0A317ZHC5"/>
<keyword evidence="3" id="KW-1185">Reference proteome</keyword>
<gene>
    <name evidence="2" type="ORF">DDZ13_11685</name>
</gene>
<evidence type="ECO:0000313" key="3">
    <source>
        <dbReference type="Proteomes" id="UP000247099"/>
    </source>
</evidence>
<evidence type="ECO:0000256" key="1">
    <source>
        <dbReference type="SAM" id="MobiDB-lite"/>
    </source>
</evidence>
<dbReference type="SUPFAM" id="SSF51445">
    <property type="entry name" value="(Trans)glycosidases"/>
    <property type="match status" value="1"/>
</dbReference>
<dbReference type="EMBL" id="QHJQ01000008">
    <property type="protein sequence ID" value="PXA03633.1"/>
    <property type="molecule type" value="Genomic_DNA"/>
</dbReference>
<comment type="caution">
    <text evidence="2">The sequence shown here is derived from an EMBL/GenBank/DDBJ whole genome shotgun (WGS) entry which is preliminary data.</text>
</comment>
<evidence type="ECO:0008006" key="4">
    <source>
        <dbReference type="Google" id="ProtNLM"/>
    </source>
</evidence>
<dbReference type="InterPro" id="IPR013785">
    <property type="entry name" value="Aldolase_TIM"/>
</dbReference>
<protein>
    <recommendedName>
        <fullName evidence="4">Alpha-galactosidase</fullName>
    </recommendedName>
</protein>
<sequence length="690" mass="78362">MHLSLRLYRLFILSASSLLLLGYAHGERVEHLSCYAEWHDDVLTIGNELVERQWRIQPEGLLRSLSFYDKVADQEWLRAPGRQPAPFPEAAPADEARTMEFTAVKEKLSPVEAESLILHAKAVGAEETFHYRFQIFPDSSGISLIFSSNQPETPSTVTNAANESDLPTGLENTPESPSRIEKFDPALEDLKLAPSHLRYTQVEFKDQTDNHDELVFEREWLTRVDVFDARCNVFHIEDVLTENGLIFLKQAPLPHARPVQSPWDAKVFSRARRVAFAGHGYPWTIIPYQGGRAGRIAAMQRYQRCLREYEPERDGMLLSNTWGDRSRDARVSESFLMKEIEAGARFGVDVVQVDDGWQYGKSGNSAFGKGAWEDFRSANPDFWKPHPKRFPNGLKPLVDAAEAKGMQFGLWFGPSAENDMATWEADADLLIDYYKNDGINYVKVDAVRMETKLAEQNLEKMYQKVLDASNGELVFDPDATAGERPTYFGSIQAGPVFVENRYTDWGKYWPHRTLRNLWSLGQYIDPVRLRMEFLNNTRNTGKYGDDPLAPARYAPDTLFATVMFSSPLAWFEVSSLPESYYEQAAPLIHTWKQEREAIFSGDIIPIGERPDGVAWTGFASIAKDRKRAHILAFRELNDADTWVTHIPLFEADDTATTILGGDGTAAFHKGELRVTIPDQLEYLFLRVNAE</sequence>
<feature type="compositionally biased region" description="Polar residues" evidence="1">
    <location>
        <begin position="150"/>
        <end position="162"/>
    </location>
</feature>
<organism evidence="2 3">
    <name type="scientific">Coraliomargarita sinensis</name>
    <dbReference type="NCBI Taxonomy" id="2174842"/>
    <lineage>
        <taxon>Bacteria</taxon>
        <taxon>Pseudomonadati</taxon>
        <taxon>Verrucomicrobiota</taxon>
        <taxon>Opitutia</taxon>
        <taxon>Puniceicoccales</taxon>
        <taxon>Coraliomargaritaceae</taxon>
        <taxon>Coraliomargarita</taxon>
    </lineage>
</organism>
<reference evidence="2 3" key="1">
    <citation type="submission" date="2018-05" db="EMBL/GenBank/DDBJ databases">
        <title>Coraliomargarita sinensis sp. nov., isolated from a marine solar saltern.</title>
        <authorList>
            <person name="Zhou L.Y."/>
        </authorList>
    </citation>
    <scope>NUCLEOTIDE SEQUENCE [LARGE SCALE GENOMIC DNA]</scope>
    <source>
        <strain evidence="2 3">WN38</strain>
    </source>
</reference>
<dbReference type="InterPro" id="IPR017853">
    <property type="entry name" value="GH"/>
</dbReference>
<dbReference type="RefSeq" id="WP_146209357.1">
    <property type="nucleotide sequence ID" value="NZ_QHJQ01000008.1"/>
</dbReference>
<name>A0A317ZHC5_9BACT</name>
<dbReference type="Gene3D" id="3.20.20.70">
    <property type="entry name" value="Aldolase class I"/>
    <property type="match status" value="1"/>
</dbReference>
<evidence type="ECO:0000313" key="2">
    <source>
        <dbReference type="EMBL" id="PXA03633.1"/>
    </source>
</evidence>
<dbReference type="OrthoDB" id="184890at2"/>
<proteinExistence type="predicted"/>
<dbReference type="InParanoid" id="A0A317ZHC5"/>
<dbReference type="Proteomes" id="UP000247099">
    <property type="component" value="Unassembled WGS sequence"/>
</dbReference>